<proteinExistence type="predicted"/>
<evidence type="ECO:0000313" key="1">
    <source>
        <dbReference type="EMBL" id="MCD7459076.1"/>
    </source>
</evidence>
<dbReference type="EMBL" id="JACEIK010000560">
    <property type="protein sequence ID" value="MCD7459076.1"/>
    <property type="molecule type" value="Genomic_DNA"/>
</dbReference>
<name>A0ABS8SJN0_DATST</name>
<gene>
    <name evidence="1" type="ORF">HAX54_040038</name>
</gene>
<organism evidence="1 2">
    <name type="scientific">Datura stramonium</name>
    <name type="common">Jimsonweed</name>
    <name type="synonym">Common thornapple</name>
    <dbReference type="NCBI Taxonomy" id="4076"/>
    <lineage>
        <taxon>Eukaryota</taxon>
        <taxon>Viridiplantae</taxon>
        <taxon>Streptophyta</taxon>
        <taxon>Embryophyta</taxon>
        <taxon>Tracheophyta</taxon>
        <taxon>Spermatophyta</taxon>
        <taxon>Magnoliopsida</taxon>
        <taxon>eudicotyledons</taxon>
        <taxon>Gunneridae</taxon>
        <taxon>Pentapetalae</taxon>
        <taxon>asterids</taxon>
        <taxon>lamiids</taxon>
        <taxon>Solanales</taxon>
        <taxon>Solanaceae</taxon>
        <taxon>Solanoideae</taxon>
        <taxon>Datureae</taxon>
        <taxon>Datura</taxon>
    </lineage>
</organism>
<evidence type="ECO:0000313" key="2">
    <source>
        <dbReference type="Proteomes" id="UP000823775"/>
    </source>
</evidence>
<dbReference type="Proteomes" id="UP000823775">
    <property type="component" value="Unassembled WGS sequence"/>
</dbReference>
<protein>
    <submittedName>
        <fullName evidence="1">Uncharacterized protein</fullName>
    </submittedName>
</protein>
<sequence>MLREHADADIAKKEGQFQGLGGLWRRSKAATANNKQLSTYKLHVHLSSIMWTSRSGKSTGQMNDHEYLTTFRLCTTAPHDPLNLLLNPTGKKIYCHLEPEQHNIGLNIEKHNNKDGFGTGNIYHVIEKDLKSNSTPKAYELRIPTPNYIMTGILNLFIFGKNRF</sequence>
<comment type="caution">
    <text evidence="1">The sequence shown here is derived from an EMBL/GenBank/DDBJ whole genome shotgun (WGS) entry which is preliminary data.</text>
</comment>
<reference evidence="1 2" key="1">
    <citation type="journal article" date="2021" name="BMC Genomics">
        <title>Datura genome reveals duplications of psychoactive alkaloid biosynthetic genes and high mutation rate following tissue culture.</title>
        <authorList>
            <person name="Rajewski A."/>
            <person name="Carter-House D."/>
            <person name="Stajich J."/>
            <person name="Litt A."/>
        </authorList>
    </citation>
    <scope>NUCLEOTIDE SEQUENCE [LARGE SCALE GENOMIC DNA]</scope>
    <source>
        <strain evidence="1">AR-01</strain>
    </source>
</reference>
<keyword evidence="2" id="KW-1185">Reference proteome</keyword>
<accession>A0ABS8SJN0</accession>